<dbReference type="SUPFAM" id="SSF48452">
    <property type="entry name" value="TPR-like"/>
    <property type="match status" value="1"/>
</dbReference>
<dbReference type="EnsemblMetazoa" id="ASTEI03633-RA">
    <property type="protein sequence ID" value="ASTEI03633-PA"/>
    <property type="gene ID" value="ASTEI03633"/>
</dbReference>
<evidence type="ECO:0000256" key="1">
    <source>
        <dbReference type="ARBA" id="ARBA00007454"/>
    </source>
</evidence>
<keyword evidence="4" id="KW-1185">Reference proteome</keyword>
<dbReference type="Proteomes" id="UP000076408">
    <property type="component" value="Unassembled WGS sequence"/>
</dbReference>
<dbReference type="InterPro" id="IPR036390">
    <property type="entry name" value="WH_DNA-bd_sf"/>
</dbReference>
<dbReference type="InterPro" id="IPR050871">
    <property type="entry name" value="26S_Proteasome/COP9_Components"/>
</dbReference>
<evidence type="ECO:0000313" key="3">
    <source>
        <dbReference type="EnsemblMetazoa" id="ASTEI03633-PA"/>
    </source>
</evidence>
<dbReference type="Pfam" id="PF18055">
    <property type="entry name" value="RPN6_N"/>
    <property type="match status" value="1"/>
</dbReference>
<dbReference type="InterPro" id="IPR000717">
    <property type="entry name" value="PCI_dom"/>
</dbReference>
<dbReference type="InterPro" id="IPR002123">
    <property type="entry name" value="Plipid/glycerol_acylTrfase"/>
</dbReference>
<dbReference type="SUPFAM" id="SSF46785">
    <property type="entry name" value="Winged helix' DNA-binding domain"/>
    <property type="match status" value="1"/>
</dbReference>
<dbReference type="SMART" id="SM00753">
    <property type="entry name" value="PAM"/>
    <property type="match status" value="1"/>
</dbReference>
<comment type="similarity">
    <text evidence="1">Belongs to the proteasome subunit S9 family.</text>
</comment>
<dbReference type="FunFam" id="1.25.40.570:FF:000003">
    <property type="entry name" value="26S proteasome non-ATPase regulatory subunit 11"/>
    <property type="match status" value="1"/>
</dbReference>
<dbReference type="SMART" id="SM00088">
    <property type="entry name" value="PINT"/>
    <property type="match status" value="1"/>
</dbReference>
<dbReference type="InterPro" id="IPR040773">
    <property type="entry name" value="Rpn6_N"/>
</dbReference>
<dbReference type="VEuPathDB" id="VectorBase:ASTE002420"/>
<dbReference type="Pfam" id="PF01399">
    <property type="entry name" value="PCI"/>
    <property type="match status" value="1"/>
</dbReference>
<dbReference type="STRING" id="30069.A0A182Y597"/>
<protein>
    <submittedName>
        <fullName evidence="3">Uncharacterized protein</fullName>
    </submittedName>
</protein>
<dbReference type="VEuPathDB" id="VectorBase:ASTEI20_035403"/>
<dbReference type="InterPro" id="IPR040780">
    <property type="entry name" value="Rpn6_C_helix"/>
</dbReference>
<dbReference type="VEuPathDB" id="VectorBase:ASTEI20_034315"/>
<dbReference type="GO" id="GO:0000502">
    <property type="term" value="C:proteasome complex"/>
    <property type="evidence" value="ECO:0007669"/>
    <property type="project" value="UniProtKB-KW"/>
</dbReference>
<reference evidence="3" key="2">
    <citation type="submission" date="2020-05" db="UniProtKB">
        <authorList>
            <consortium name="EnsemblMetazoa"/>
        </authorList>
    </citation>
    <scope>IDENTIFICATION</scope>
    <source>
        <strain evidence="3">Indian</strain>
    </source>
</reference>
<dbReference type="Pfam" id="PF18503">
    <property type="entry name" value="RPN6_C_helix"/>
    <property type="match status" value="1"/>
</dbReference>
<proteinExistence type="inferred from homology"/>
<evidence type="ECO:0000313" key="4">
    <source>
        <dbReference type="Proteomes" id="UP000076408"/>
    </source>
</evidence>
<dbReference type="InterPro" id="IPR011990">
    <property type="entry name" value="TPR-like_helical_dom_sf"/>
</dbReference>
<dbReference type="Pfam" id="PF01553">
    <property type="entry name" value="Acyltransferase"/>
    <property type="match status" value="1"/>
</dbReference>
<dbReference type="GO" id="GO:0016746">
    <property type="term" value="F:acyltransferase activity"/>
    <property type="evidence" value="ECO:0007669"/>
    <property type="project" value="InterPro"/>
</dbReference>
<dbReference type="AlphaFoldDB" id="A0A182Y597"/>
<dbReference type="SUPFAM" id="SSF69593">
    <property type="entry name" value="Glycerol-3-phosphate (1)-acyltransferase"/>
    <property type="match status" value="1"/>
</dbReference>
<name>A0A182Y597_ANOST</name>
<dbReference type="CDD" id="cd07987">
    <property type="entry name" value="LPLAT_MGAT-like"/>
    <property type="match status" value="1"/>
</dbReference>
<dbReference type="VEuPathDB" id="VectorBase:ASTEI03633"/>
<sequence length="744" mass="84461">MAGAMLIDRAQSHSLNRQDITNFARDLEVDENDEEQIRQKEQKILELGETYKKEGKAKELADLIKVTRPFLSFLSKAKAAKLVRSLVDLFLDLEAETGIEVQLCKECIEWAKQEKRTFLRQSLEARLIALYFDTGMYTEALNLGSQLLKELKKLDDKNLLVEVQLLESKTYHALSNLPKARAALTSARTTANAIYCAPKVQATLDLQSGILHAADERDFKTAFSYFYEAFEGFDSVQSSKALTALKYMLLCKIMLGQSDDVNQIVSGKLAITYSGRDIDAMKAVAEASHKRSLADFQDALKKYKKELEDDVIVKAHLGTLYDTMLEQNLCRIIEPYSQCEVSFIAEQIALPIAQVEKKLSQMILDKKFSGILDQGIGVLIVFEETPVDKTYETALETIQHMGKVVDTLYQKAKKLTTADDLLTLSNETVGNSTFFAYIGQYIDLDYSIWLYRLLTPVLVTFLLPCAFVLLIYCTISFLYIYKLHSRFILQVYNEGDFDFWDVARTLVAVVWDAHGWIFHGYEVCGLENLPETGPALIIYYHGAIPIDMYYFTARVYLKRHRLIYTVGDRFLNKVPGWKLLARVMKISPGTVQSCASVLRDGNLLSIAPGGVYEAQFGDSNYELLWRQRVGFAKVAIESKAPIIPMFTENLREGFRSVGLAKRLFIRLYNAVRFPVRPIYGGFPVKFRTHLGAPIPYDPSLSPEDLQEKVAFAIEELINQHQRIPGSIFDALVDRFITRKKQKAT</sequence>
<reference evidence="4" key="1">
    <citation type="journal article" date="2014" name="Genome Biol.">
        <title>Genome analysis of a major urban malaria vector mosquito, Anopheles stephensi.</title>
        <authorList>
            <person name="Jiang X."/>
            <person name="Peery A."/>
            <person name="Hall A.B."/>
            <person name="Sharma A."/>
            <person name="Chen X.G."/>
            <person name="Waterhouse R.M."/>
            <person name="Komissarov A."/>
            <person name="Riehle M.M."/>
            <person name="Shouche Y."/>
            <person name="Sharakhova M.V."/>
            <person name="Lawson D."/>
            <person name="Pakpour N."/>
            <person name="Arensburger P."/>
            <person name="Davidson V.L."/>
            <person name="Eiglmeier K."/>
            <person name="Emrich S."/>
            <person name="George P."/>
            <person name="Kennedy R.C."/>
            <person name="Mane S.P."/>
            <person name="Maslen G."/>
            <person name="Oringanje C."/>
            <person name="Qi Y."/>
            <person name="Settlage R."/>
            <person name="Tojo M."/>
            <person name="Tubio J.M."/>
            <person name="Unger M.F."/>
            <person name="Wang B."/>
            <person name="Vernick K.D."/>
            <person name="Ribeiro J.M."/>
            <person name="James A.A."/>
            <person name="Michel K."/>
            <person name="Riehle M.A."/>
            <person name="Luckhart S."/>
            <person name="Sharakhov I.V."/>
            <person name="Tu Z."/>
        </authorList>
    </citation>
    <scope>NUCLEOTIDE SEQUENCE [LARGE SCALE GENOMIC DNA]</scope>
    <source>
        <strain evidence="4">Indian</strain>
    </source>
</reference>
<keyword evidence="2" id="KW-0647">Proteasome</keyword>
<dbReference type="PROSITE" id="PS50250">
    <property type="entry name" value="PCI"/>
    <property type="match status" value="1"/>
</dbReference>
<evidence type="ECO:0000256" key="2">
    <source>
        <dbReference type="ARBA" id="ARBA00022942"/>
    </source>
</evidence>
<accession>A0A182Y597</accession>
<organism evidence="3 4">
    <name type="scientific">Anopheles stephensi</name>
    <name type="common">Indo-Pakistan malaria mosquito</name>
    <dbReference type="NCBI Taxonomy" id="30069"/>
    <lineage>
        <taxon>Eukaryota</taxon>
        <taxon>Metazoa</taxon>
        <taxon>Ecdysozoa</taxon>
        <taxon>Arthropoda</taxon>
        <taxon>Hexapoda</taxon>
        <taxon>Insecta</taxon>
        <taxon>Pterygota</taxon>
        <taxon>Neoptera</taxon>
        <taxon>Endopterygota</taxon>
        <taxon>Diptera</taxon>
        <taxon>Nematocera</taxon>
        <taxon>Culicoidea</taxon>
        <taxon>Culicidae</taxon>
        <taxon>Anophelinae</taxon>
        <taxon>Anopheles</taxon>
    </lineage>
</organism>
<dbReference type="Gene3D" id="1.25.40.570">
    <property type="match status" value="1"/>
</dbReference>
<dbReference type="PANTHER" id="PTHR10678">
    <property type="entry name" value="26S PROTEASOME NON-ATPASE REGULATORY SUBUNIT 11/COP9 SIGNALOSOME COMPLEX SUBUNIT 2"/>
    <property type="match status" value="1"/>
</dbReference>